<feature type="region of interest" description="Disordered" evidence="3">
    <location>
        <begin position="508"/>
        <end position="532"/>
    </location>
</feature>
<dbReference type="SMART" id="SM00326">
    <property type="entry name" value="SH3"/>
    <property type="match status" value="1"/>
</dbReference>
<keyword evidence="6" id="KW-1185">Reference proteome</keyword>
<evidence type="ECO:0000259" key="4">
    <source>
        <dbReference type="PROSITE" id="PS50002"/>
    </source>
</evidence>
<protein>
    <recommendedName>
        <fullName evidence="4">SH3 domain-containing protein</fullName>
    </recommendedName>
</protein>
<dbReference type="STRING" id="869754.A0A1A0HJP7"/>
<dbReference type="PROSITE" id="PS50002">
    <property type="entry name" value="SH3"/>
    <property type="match status" value="1"/>
</dbReference>
<feature type="region of interest" description="Disordered" evidence="3">
    <location>
        <begin position="621"/>
        <end position="658"/>
    </location>
</feature>
<dbReference type="InterPro" id="IPR001452">
    <property type="entry name" value="SH3_domain"/>
</dbReference>
<dbReference type="GO" id="GO:0015630">
    <property type="term" value="C:microtubule cytoskeleton"/>
    <property type="evidence" value="ECO:0007669"/>
    <property type="project" value="TreeGrafter"/>
</dbReference>
<proteinExistence type="predicted"/>
<dbReference type="InterPro" id="IPR036028">
    <property type="entry name" value="SH3-like_dom_sf"/>
</dbReference>
<dbReference type="GO" id="GO:0008104">
    <property type="term" value="P:intracellular protein localization"/>
    <property type="evidence" value="ECO:0007669"/>
    <property type="project" value="TreeGrafter"/>
</dbReference>
<evidence type="ECO:0000313" key="5">
    <source>
        <dbReference type="EMBL" id="OBA24394.1"/>
    </source>
</evidence>
<dbReference type="PANTHER" id="PTHR47775:SF1">
    <property type="entry name" value="BUD SITE SELECTION PROTEIN 14"/>
    <property type="match status" value="1"/>
</dbReference>
<feature type="compositionally biased region" description="Acidic residues" evidence="3">
    <location>
        <begin position="228"/>
        <end position="237"/>
    </location>
</feature>
<dbReference type="GeneID" id="30032190"/>
<feature type="compositionally biased region" description="Basic and acidic residues" evidence="3">
    <location>
        <begin position="251"/>
        <end position="276"/>
    </location>
</feature>
<feature type="compositionally biased region" description="Basic and acidic residues" evidence="3">
    <location>
        <begin position="206"/>
        <end position="220"/>
    </location>
</feature>
<name>A0A1A0HJP7_9ASCO</name>
<gene>
    <name evidence="5" type="ORF">METBIDRAFT_81680</name>
</gene>
<dbReference type="GO" id="GO:0030950">
    <property type="term" value="P:establishment or maintenance of actin cytoskeleton polarity"/>
    <property type="evidence" value="ECO:0007669"/>
    <property type="project" value="TreeGrafter"/>
</dbReference>
<evidence type="ECO:0000313" key="6">
    <source>
        <dbReference type="Proteomes" id="UP000092555"/>
    </source>
</evidence>
<accession>A0A1A0HJP7</accession>
<dbReference type="PANTHER" id="PTHR47775">
    <property type="entry name" value="BUD SITE SELECTION PROTEIN 14"/>
    <property type="match status" value="1"/>
</dbReference>
<dbReference type="GO" id="GO:0051286">
    <property type="term" value="C:cell tip"/>
    <property type="evidence" value="ECO:0007669"/>
    <property type="project" value="TreeGrafter"/>
</dbReference>
<dbReference type="RefSeq" id="XP_018714875.1">
    <property type="nucleotide sequence ID" value="XM_018859215.1"/>
</dbReference>
<dbReference type="InterPro" id="IPR053039">
    <property type="entry name" value="Polarity_Bud-Selection_Reg"/>
</dbReference>
<dbReference type="SUPFAM" id="SSF50044">
    <property type="entry name" value="SH3-domain"/>
    <property type="match status" value="1"/>
</dbReference>
<evidence type="ECO:0000256" key="1">
    <source>
        <dbReference type="ARBA" id="ARBA00022443"/>
    </source>
</evidence>
<evidence type="ECO:0000256" key="3">
    <source>
        <dbReference type="SAM" id="MobiDB-lite"/>
    </source>
</evidence>
<comment type="caution">
    <text evidence="5">The sequence shown here is derived from an EMBL/GenBank/DDBJ whole genome shotgun (WGS) entry which is preliminary data.</text>
</comment>
<feature type="compositionally biased region" description="Basic and acidic residues" evidence="3">
    <location>
        <begin position="105"/>
        <end position="188"/>
    </location>
</feature>
<feature type="region of interest" description="Disordered" evidence="3">
    <location>
        <begin position="85"/>
        <end position="321"/>
    </location>
</feature>
<dbReference type="AlphaFoldDB" id="A0A1A0HJP7"/>
<keyword evidence="1 2" id="KW-0728">SH3 domain</keyword>
<dbReference type="EMBL" id="LXTC01000001">
    <property type="protein sequence ID" value="OBA24394.1"/>
    <property type="molecule type" value="Genomic_DNA"/>
</dbReference>
<dbReference type="OrthoDB" id="196165at2759"/>
<sequence>MARDELQATNQRLHDLERKLSLTLSSSLTYTAASHGLVVQNPAHSGLARQNIQLSVIQYIRDSQPGFDAGRVFTDRQQRHATAFAREYSPAGGSPYTDYFDADPSEGREARGPDRKSYYGQDRTDDVSGNPREHYGQDINEHYGQDINEHYGQDPNDDLHRNPNEHYGQDINEHYGQDPNDDLDRNPKEYYGQDINEYYGQDPNDDLDRNPKEHYGRDINEYYGQDANEQDGQDPNDDLDRNPKEYYGQDPNEHYGQDPNDHSDLDLHKGFDRNPNDDVGGSLNMNLDQHPDQHLASGDGFGTHSSADDDMLLPPLPPRLPPRELDPSKLYGLFDFLGPDPLHCTLRRDEPVYLLNDLDKYWWLIKKLSTQERQLLPRGQASPHDALAAHDDGKIGFVPAECLETHGERLARLNCFRNEELERSSRDTLPALGAVSRVSLDESIDGRGLGALQRSSSILKKAGTYVQSNKLVTFENLGDLRLDDEDSDLDDVMDFSDNYYSVGHADVAGRAADSPEEPSDVLSDTYPPDAPLQIRKPRATAFPASSDLADFAQPRLLFSGDNTSIGSFSPDTPPAKHAVHVARPNSADGDEGEHCLRRSLIIDRLNIVTLGMDSQAAQTAAAAHEPTFGGSLSLRAHSDDDSEGSMYEPSPPDRPTRALNRALSGIAYGDNEGLNDQISRKSLLAEDFNTPLTSVNSVNCVSTSPKPPAPVAREKRRKRPVYDMFLPILGQLDELTEKLAELEHTL</sequence>
<organism evidence="5 6">
    <name type="scientific">Metschnikowia bicuspidata var. bicuspidata NRRL YB-4993</name>
    <dbReference type="NCBI Taxonomy" id="869754"/>
    <lineage>
        <taxon>Eukaryota</taxon>
        <taxon>Fungi</taxon>
        <taxon>Dikarya</taxon>
        <taxon>Ascomycota</taxon>
        <taxon>Saccharomycotina</taxon>
        <taxon>Pichiomycetes</taxon>
        <taxon>Metschnikowiaceae</taxon>
        <taxon>Metschnikowia</taxon>
    </lineage>
</organism>
<feature type="domain" description="SH3" evidence="4">
    <location>
        <begin position="325"/>
        <end position="408"/>
    </location>
</feature>
<dbReference type="Proteomes" id="UP000092555">
    <property type="component" value="Unassembled WGS sequence"/>
</dbReference>
<reference evidence="5 6" key="1">
    <citation type="submission" date="2016-05" db="EMBL/GenBank/DDBJ databases">
        <title>Comparative genomics of biotechnologically important yeasts.</title>
        <authorList>
            <consortium name="DOE Joint Genome Institute"/>
            <person name="Riley R."/>
            <person name="Haridas S."/>
            <person name="Wolfe K.H."/>
            <person name="Lopes M.R."/>
            <person name="Hittinger C.T."/>
            <person name="Goker M."/>
            <person name="Salamov A."/>
            <person name="Wisecaver J."/>
            <person name="Long T.M."/>
            <person name="Aerts A.L."/>
            <person name="Barry K."/>
            <person name="Choi C."/>
            <person name="Clum A."/>
            <person name="Coughlan A.Y."/>
            <person name="Deshpande S."/>
            <person name="Douglass A.P."/>
            <person name="Hanson S.J."/>
            <person name="Klenk H.-P."/>
            <person name="LaButti K."/>
            <person name="Lapidus A."/>
            <person name="Lindquist E."/>
            <person name="Lipzen A."/>
            <person name="Meier-kolthoff J.P."/>
            <person name="Ohm R.A."/>
            <person name="Otillar R.P."/>
            <person name="Pangilinan J."/>
            <person name="Peng Y."/>
            <person name="Rokas A."/>
            <person name="Rosa C.A."/>
            <person name="Scheuner C."/>
            <person name="Sibirny A.A."/>
            <person name="Slot J.C."/>
            <person name="Stielow J.B."/>
            <person name="Sun H."/>
            <person name="Kurtzman C.P."/>
            <person name="Blackwell M."/>
            <person name="Grigoriev I.V."/>
            <person name="Jeffries T.W."/>
        </authorList>
    </citation>
    <scope>NUCLEOTIDE SEQUENCE [LARGE SCALE GENOMIC DNA]</scope>
    <source>
        <strain evidence="5 6">NRRL YB-4993</strain>
    </source>
</reference>
<evidence type="ECO:0000256" key="2">
    <source>
        <dbReference type="PROSITE-ProRule" id="PRU00192"/>
    </source>
</evidence>